<feature type="region of interest" description="Disordered" evidence="1">
    <location>
        <begin position="63"/>
        <end position="98"/>
    </location>
</feature>
<comment type="caution">
    <text evidence="2">The sequence shown here is derived from an EMBL/GenBank/DDBJ whole genome shotgun (WGS) entry which is preliminary data.</text>
</comment>
<accession>A0AAW0GQJ9</accession>
<dbReference type="AlphaFoldDB" id="A0AAW0GQJ9"/>
<evidence type="ECO:0000313" key="3">
    <source>
        <dbReference type="Proteomes" id="UP001385951"/>
    </source>
</evidence>
<feature type="compositionally biased region" description="Low complexity" evidence="1">
    <location>
        <begin position="82"/>
        <end position="94"/>
    </location>
</feature>
<protein>
    <submittedName>
        <fullName evidence="2">Uncharacterized protein</fullName>
    </submittedName>
</protein>
<sequence length="770" mass="86076">MSQQALRHVRIARSRIAHCTRYTRSYSVQAAVKQLSQETEDSSHVASSSTHDASTNSIDQALDHAPNTATSPSRGKVTLDQSSSRTRSESSASRSRGKRQFLRTEAYLMKLSTEGVKPTIGDLERFRSDKPVRSNSPQYIEQHNEVLDTICRAFSKEQLAEFLDIYEVSFRRRATKIKLAETIIEKAWGWPSLAELEKNKRERTEVSSRLFPMTRSQLFLVLGRDGLHMLELSREFNVNISLTSEPLALRVEGVVSSLNSLAKRLSELRESFVDEVYQLPTATPVPQELIQRISRLADAFLDNVGPNGEIKIYARSPAGLSQAKRLAARAVHEIHVASQIPLVSYKPQETAAAALLSSNPHTYALFPFLSPRGMPWTMNVTGAFRVRKVGEWLTHGQGEDIERTGGLTGGKGHIYSKTMHPVNLEDAFRTLLPNANRSRPVAHSRKIKASLGHMLITTETSGRQPSLIPPLNGYHQYSRILKWMDHKDIRATFVASLPSSLANVNPSKERIVHRIVYQSYKSLAKPNGTKLNSDPGAEVILPELQSITFEVVLSQPSQTPASEPKRTPESELEVQDLEDLEFDDLADEDFKLPSSSGRLPQATITLSPQCRVESERIVDLMMPDRPLDMRLSFVDSIDLDPSEIPSELTEYLWSLQEFLQTTELAATQPMAPLELCYNGVDYLLHSSASVRQSIDEVPPYDEGREDPSLAVVSESIVDIESNQKATHCEIVSTDPISPYDWQEFLTTCDRLTTSAYNPAWKKAPVGGLFS</sequence>
<dbReference type="Proteomes" id="UP001385951">
    <property type="component" value="Unassembled WGS sequence"/>
</dbReference>
<evidence type="ECO:0000256" key="1">
    <source>
        <dbReference type="SAM" id="MobiDB-lite"/>
    </source>
</evidence>
<name>A0AAW0GQJ9_9APHY</name>
<keyword evidence="3" id="KW-1185">Reference proteome</keyword>
<reference evidence="2 3" key="1">
    <citation type="submission" date="2022-09" db="EMBL/GenBank/DDBJ databases">
        <authorList>
            <person name="Palmer J.M."/>
        </authorList>
    </citation>
    <scope>NUCLEOTIDE SEQUENCE [LARGE SCALE GENOMIC DNA]</scope>
    <source>
        <strain evidence="2 3">DSM 7382</strain>
    </source>
</reference>
<proteinExistence type="predicted"/>
<dbReference type="EMBL" id="JASBNA010000002">
    <property type="protein sequence ID" value="KAK7694882.1"/>
    <property type="molecule type" value="Genomic_DNA"/>
</dbReference>
<gene>
    <name evidence="2" type="ORF">QCA50_002070</name>
</gene>
<evidence type="ECO:0000313" key="2">
    <source>
        <dbReference type="EMBL" id="KAK7694882.1"/>
    </source>
</evidence>
<organism evidence="2 3">
    <name type="scientific">Cerrena zonata</name>
    <dbReference type="NCBI Taxonomy" id="2478898"/>
    <lineage>
        <taxon>Eukaryota</taxon>
        <taxon>Fungi</taxon>
        <taxon>Dikarya</taxon>
        <taxon>Basidiomycota</taxon>
        <taxon>Agaricomycotina</taxon>
        <taxon>Agaricomycetes</taxon>
        <taxon>Polyporales</taxon>
        <taxon>Cerrenaceae</taxon>
        <taxon>Cerrena</taxon>
    </lineage>
</organism>